<keyword evidence="2" id="KW-0378">Hydrolase</keyword>
<dbReference type="InterPro" id="IPR001279">
    <property type="entry name" value="Metallo-B-lactamas"/>
</dbReference>
<reference evidence="2 3" key="1">
    <citation type="submission" date="2019-11" db="EMBL/GenBank/DDBJ databases">
        <authorList>
            <person name="Li X.-J."/>
            <person name="Feng X.-M."/>
        </authorList>
    </citation>
    <scope>NUCLEOTIDE SEQUENCE [LARGE SCALE GENOMIC DNA]</scope>
    <source>
        <strain evidence="2 3">XMNu-373</strain>
    </source>
</reference>
<evidence type="ECO:0000313" key="3">
    <source>
        <dbReference type="Proteomes" id="UP000460435"/>
    </source>
</evidence>
<keyword evidence="3" id="KW-1185">Reference proteome</keyword>
<dbReference type="PANTHER" id="PTHR36839">
    <property type="entry name" value="METALLO-BETA-LACTAMASE FAMILY PROTEIN (AFU_ORTHOLOGUE AFUA_5G12770)"/>
    <property type="match status" value="1"/>
</dbReference>
<evidence type="ECO:0000259" key="1">
    <source>
        <dbReference type="SMART" id="SM00849"/>
    </source>
</evidence>
<dbReference type="Proteomes" id="UP000460435">
    <property type="component" value="Unassembled WGS sequence"/>
</dbReference>
<sequence>MDLSVSVRQCEICGVEYDSASLPDVCPICADERQYLAEDRRQRWVDPADYTGRIEVLPAEPGLWSVRVGGGPGIDQQAKVIVTEAGNVMVEVPASMTNDAVEAVRALGPLRAIIASHPHMYGLQSLWSRALGDAVVYVSSLDREWLGLTPASVAFWDGEIELVPGVVASQPGGHFPGSSVVHWAGEDGAGVLLTGDTVAVNPDGESLAFMRSYPNRIPLSSSVVLRIADHLERYEFDRIYGNFGRAITHDASARLRSSAQRHAAWARGDYDELTGPG</sequence>
<name>A0A7K3LXB4_9ACTN</name>
<dbReference type="InterPro" id="IPR036866">
    <property type="entry name" value="RibonucZ/Hydroxyglut_hydro"/>
</dbReference>
<dbReference type="PANTHER" id="PTHR36839:SF1">
    <property type="entry name" value="METALLO-BETA-LACTAMASE FAMILY PROTEIN (AFU_ORTHOLOGUE AFUA_5G12770)"/>
    <property type="match status" value="1"/>
</dbReference>
<organism evidence="2 3">
    <name type="scientific">Phytoactinopolyspora mesophila</name>
    <dbReference type="NCBI Taxonomy" id="2650750"/>
    <lineage>
        <taxon>Bacteria</taxon>
        <taxon>Bacillati</taxon>
        <taxon>Actinomycetota</taxon>
        <taxon>Actinomycetes</taxon>
        <taxon>Jiangellales</taxon>
        <taxon>Jiangellaceae</taxon>
        <taxon>Phytoactinopolyspora</taxon>
    </lineage>
</organism>
<gene>
    <name evidence="2" type="ORF">F7O44_01145</name>
</gene>
<accession>A0A7K3LXB4</accession>
<dbReference type="Pfam" id="PF00753">
    <property type="entry name" value="Lactamase_B"/>
    <property type="match status" value="1"/>
</dbReference>
<proteinExistence type="predicted"/>
<dbReference type="Gene3D" id="3.60.15.10">
    <property type="entry name" value="Ribonuclease Z/Hydroxyacylglutathione hydrolase-like"/>
    <property type="match status" value="1"/>
</dbReference>
<dbReference type="CDD" id="cd00350">
    <property type="entry name" value="rubredoxin_like"/>
    <property type="match status" value="1"/>
</dbReference>
<comment type="caution">
    <text evidence="2">The sequence shown here is derived from an EMBL/GenBank/DDBJ whole genome shotgun (WGS) entry which is preliminary data.</text>
</comment>
<evidence type="ECO:0000313" key="2">
    <source>
        <dbReference type="EMBL" id="NDL55669.1"/>
    </source>
</evidence>
<protein>
    <submittedName>
        <fullName evidence="2">MBL fold metallo-hydrolase</fullName>
    </submittedName>
</protein>
<feature type="domain" description="Metallo-beta-lactamase" evidence="1">
    <location>
        <begin position="75"/>
        <end position="243"/>
    </location>
</feature>
<dbReference type="EMBL" id="WLZY01000001">
    <property type="protein sequence ID" value="NDL55669.1"/>
    <property type="molecule type" value="Genomic_DNA"/>
</dbReference>
<dbReference type="GO" id="GO:0016787">
    <property type="term" value="F:hydrolase activity"/>
    <property type="evidence" value="ECO:0007669"/>
    <property type="project" value="UniProtKB-KW"/>
</dbReference>
<dbReference type="AlphaFoldDB" id="A0A7K3LXB4"/>
<dbReference type="SMART" id="SM00849">
    <property type="entry name" value="Lactamase_B"/>
    <property type="match status" value="1"/>
</dbReference>
<dbReference type="SUPFAM" id="SSF56281">
    <property type="entry name" value="Metallo-hydrolase/oxidoreductase"/>
    <property type="match status" value="1"/>
</dbReference>
<dbReference type="SUPFAM" id="SSF57802">
    <property type="entry name" value="Rubredoxin-like"/>
    <property type="match status" value="1"/>
</dbReference>